<feature type="transmembrane region" description="Helical" evidence="1">
    <location>
        <begin position="123"/>
        <end position="145"/>
    </location>
</feature>
<name>A0AAD7G6X9_MYCRO</name>
<feature type="domain" description="DUF6534" evidence="2">
    <location>
        <begin position="173"/>
        <end position="260"/>
    </location>
</feature>
<evidence type="ECO:0000259" key="2">
    <source>
        <dbReference type="Pfam" id="PF20152"/>
    </source>
</evidence>
<keyword evidence="1" id="KW-0812">Transmembrane</keyword>
<dbReference type="PANTHER" id="PTHR40465">
    <property type="entry name" value="CHROMOSOME 1, WHOLE GENOME SHOTGUN SEQUENCE"/>
    <property type="match status" value="1"/>
</dbReference>
<evidence type="ECO:0000256" key="1">
    <source>
        <dbReference type="SAM" id="Phobius"/>
    </source>
</evidence>
<keyword evidence="1" id="KW-1133">Transmembrane helix</keyword>
<evidence type="ECO:0000313" key="3">
    <source>
        <dbReference type="EMBL" id="KAJ7665706.1"/>
    </source>
</evidence>
<dbReference type="InterPro" id="IPR045339">
    <property type="entry name" value="DUF6534"/>
</dbReference>
<comment type="caution">
    <text evidence="3">The sequence shown here is derived from an EMBL/GenBank/DDBJ whole genome shotgun (WGS) entry which is preliminary data.</text>
</comment>
<proteinExistence type="predicted"/>
<accession>A0AAD7G6X9</accession>
<evidence type="ECO:0000313" key="4">
    <source>
        <dbReference type="Proteomes" id="UP001221757"/>
    </source>
</evidence>
<dbReference type="EMBL" id="JARKIE010000213">
    <property type="protein sequence ID" value="KAJ7665706.1"/>
    <property type="molecule type" value="Genomic_DNA"/>
</dbReference>
<feature type="transmembrane region" description="Helical" evidence="1">
    <location>
        <begin position="92"/>
        <end position="111"/>
    </location>
</feature>
<reference evidence="3" key="1">
    <citation type="submission" date="2023-03" db="EMBL/GenBank/DDBJ databases">
        <title>Massive genome expansion in bonnet fungi (Mycena s.s.) driven by repeated elements and novel gene families across ecological guilds.</title>
        <authorList>
            <consortium name="Lawrence Berkeley National Laboratory"/>
            <person name="Harder C.B."/>
            <person name="Miyauchi S."/>
            <person name="Viragh M."/>
            <person name="Kuo A."/>
            <person name="Thoen E."/>
            <person name="Andreopoulos B."/>
            <person name="Lu D."/>
            <person name="Skrede I."/>
            <person name="Drula E."/>
            <person name="Henrissat B."/>
            <person name="Morin E."/>
            <person name="Kohler A."/>
            <person name="Barry K."/>
            <person name="LaButti K."/>
            <person name="Morin E."/>
            <person name="Salamov A."/>
            <person name="Lipzen A."/>
            <person name="Mereny Z."/>
            <person name="Hegedus B."/>
            <person name="Baldrian P."/>
            <person name="Stursova M."/>
            <person name="Weitz H."/>
            <person name="Taylor A."/>
            <person name="Grigoriev I.V."/>
            <person name="Nagy L.G."/>
            <person name="Martin F."/>
            <person name="Kauserud H."/>
        </authorList>
    </citation>
    <scope>NUCLEOTIDE SEQUENCE</scope>
    <source>
        <strain evidence="3">CBHHK067</strain>
    </source>
</reference>
<keyword evidence="1" id="KW-0472">Membrane</keyword>
<dbReference type="Pfam" id="PF20152">
    <property type="entry name" value="DUF6534"/>
    <property type="match status" value="1"/>
</dbReference>
<dbReference type="PANTHER" id="PTHR40465:SF1">
    <property type="entry name" value="DUF6534 DOMAIN-CONTAINING PROTEIN"/>
    <property type="match status" value="1"/>
</dbReference>
<feature type="transmembrane region" description="Helical" evidence="1">
    <location>
        <begin position="165"/>
        <end position="187"/>
    </location>
</feature>
<sequence length="304" mass="33960">MSTELPPHLLDNTYGAELASSYAATALWGVHCLQTFLYFNIYTEDATILKVLVAWTWLADTVHQGLILSLEYSTLIKHFGDLGPIFEINKEVILQGFFTIAISVPVQLFFLHRIWRLSGDRAILPLFMVVCLVLETVTGITYFQWALRKSTKPTDLLSGTKRATGITYLITAASVDVIIAMSMVFLLRATKVHGMTQTRRMVSRLIVYSVNTGLWTALLAVFCAMTMIAYPETFVFIGLYMPISALYCNTLLANLNIRQYVRGTGHDVISLGPTIATTLEFSSEVRNHTKFCTYGTDEIDQGGI</sequence>
<feature type="transmembrane region" description="Helical" evidence="1">
    <location>
        <begin position="234"/>
        <end position="252"/>
    </location>
</feature>
<protein>
    <recommendedName>
        <fullName evidence="2">DUF6534 domain-containing protein</fullName>
    </recommendedName>
</protein>
<dbReference type="AlphaFoldDB" id="A0AAD7G6X9"/>
<keyword evidence="4" id="KW-1185">Reference proteome</keyword>
<organism evidence="3 4">
    <name type="scientific">Mycena rosella</name>
    <name type="common">Pink bonnet</name>
    <name type="synonym">Agaricus rosellus</name>
    <dbReference type="NCBI Taxonomy" id="1033263"/>
    <lineage>
        <taxon>Eukaryota</taxon>
        <taxon>Fungi</taxon>
        <taxon>Dikarya</taxon>
        <taxon>Basidiomycota</taxon>
        <taxon>Agaricomycotina</taxon>
        <taxon>Agaricomycetes</taxon>
        <taxon>Agaricomycetidae</taxon>
        <taxon>Agaricales</taxon>
        <taxon>Marasmiineae</taxon>
        <taxon>Mycenaceae</taxon>
        <taxon>Mycena</taxon>
    </lineage>
</organism>
<gene>
    <name evidence="3" type="ORF">B0H17DRAFT_1210827</name>
</gene>
<feature type="transmembrane region" description="Helical" evidence="1">
    <location>
        <begin position="208"/>
        <end position="228"/>
    </location>
</feature>
<dbReference type="Proteomes" id="UP001221757">
    <property type="component" value="Unassembled WGS sequence"/>
</dbReference>